<name>A0A7W2EDK1_9BURK</name>
<sequence>MTFQHAVAWIDHAEAHVIHFNPETSTTAVIRSHAGNPHLHTKSAGGSGRAAENAQYFEAVAEDLRQVAEILLVGPGTEKLELMKYLLKHQPAVAERVMSVETVDHPTDRQLLKHARKYFLRADKML</sequence>
<organism evidence="1 2">
    <name type="scientific">Rugamonas fusca</name>
    <dbReference type="NCBI Taxonomy" id="2758568"/>
    <lineage>
        <taxon>Bacteria</taxon>
        <taxon>Pseudomonadati</taxon>
        <taxon>Pseudomonadota</taxon>
        <taxon>Betaproteobacteria</taxon>
        <taxon>Burkholderiales</taxon>
        <taxon>Oxalobacteraceae</taxon>
        <taxon>Telluria group</taxon>
        <taxon>Rugamonas</taxon>
    </lineage>
</organism>
<dbReference type="InterPro" id="IPR042226">
    <property type="entry name" value="eFR1_2_sf"/>
</dbReference>
<proteinExistence type="predicted"/>
<gene>
    <name evidence="1" type="ORF">H3H36_01145</name>
</gene>
<keyword evidence="2" id="KW-1185">Reference proteome</keyword>
<dbReference type="SUPFAM" id="SSF53137">
    <property type="entry name" value="Translational machinery components"/>
    <property type="match status" value="1"/>
</dbReference>
<protein>
    <submittedName>
        <fullName evidence="1">Translational machinery protein</fullName>
    </submittedName>
</protein>
<reference evidence="1 2" key="1">
    <citation type="submission" date="2020-07" db="EMBL/GenBank/DDBJ databases">
        <title>Novel species isolated from subtropical streams in China.</title>
        <authorList>
            <person name="Lu H."/>
        </authorList>
    </citation>
    <scope>NUCLEOTIDE SEQUENCE [LARGE SCALE GENOMIC DNA]</scope>
    <source>
        <strain evidence="1 2">FT3S</strain>
    </source>
</reference>
<evidence type="ECO:0000313" key="1">
    <source>
        <dbReference type="EMBL" id="MBA5603968.1"/>
    </source>
</evidence>
<dbReference type="AlphaFoldDB" id="A0A7W2EDK1"/>
<comment type="caution">
    <text evidence="1">The sequence shown here is derived from an EMBL/GenBank/DDBJ whole genome shotgun (WGS) entry which is preliminary data.</text>
</comment>
<evidence type="ECO:0000313" key="2">
    <source>
        <dbReference type="Proteomes" id="UP000566711"/>
    </source>
</evidence>
<dbReference type="EMBL" id="JACEZS010000001">
    <property type="protein sequence ID" value="MBA5603968.1"/>
    <property type="molecule type" value="Genomic_DNA"/>
</dbReference>
<accession>A0A7W2EDK1</accession>
<dbReference type="Proteomes" id="UP000566711">
    <property type="component" value="Unassembled WGS sequence"/>
</dbReference>
<dbReference type="Gene3D" id="3.30.420.60">
    <property type="entry name" value="eRF1 domain 2"/>
    <property type="match status" value="1"/>
</dbReference>
<dbReference type="RefSeq" id="WP_182213138.1">
    <property type="nucleotide sequence ID" value="NZ_JACEZS010000001.1"/>
</dbReference>